<evidence type="ECO:0000313" key="11">
    <source>
        <dbReference type="Proteomes" id="UP000290289"/>
    </source>
</evidence>
<evidence type="ECO:0000259" key="9">
    <source>
        <dbReference type="SMART" id="SM00856"/>
    </source>
</evidence>
<gene>
    <name evidence="10" type="ORF">DVH24_018295</name>
</gene>
<dbReference type="InterPro" id="IPR011050">
    <property type="entry name" value="Pectin_lyase_fold/virulence"/>
</dbReference>
<evidence type="ECO:0000256" key="7">
    <source>
        <dbReference type="ARBA" id="ARBA00023085"/>
    </source>
</evidence>
<dbReference type="STRING" id="3750.A0A498KLN7"/>
<dbReference type="GO" id="GO:0030599">
    <property type="term" value="F:pectinesterase activity"/>
    <property type="evidence" value="ECO:0007669"/>
    <property type="project" value="UniProtKB-UniRule"/>
</dbReference>
<dbReference type="PROSITE" id="PS00800">
    <property type="entry name" value="PECTINESTERASE_1"/>
    <property type="match status" value="1"/>
</dbReference>
<dbReference type="InterPro" id="IPR006501">
    <property type="entry name" value="Pectinesterase_inhib_dom"/>
</dbReference>
<feature type="domain" description="Pectinesterase inhibitor" evidence="9">
    <location>
        <begin position="251"/>
        <end position="393"/>
    </location>
</feature>
<evidence type="ECO:0000256" key="8">
    <source>
        <dbReference type="RuleBase" id="RU000589"/>
    </source>
</evidence>
<keyword evidence="6 8" id="KW-0378">Hydrolase</keyword>
<dbReference type="UniPathway" id="UPA00545">
    <property type="reaction ID" value="UER00823"/>
</dbReference>
<dbReference type="GO" id="GO:0042545">
    <property type="term" value="P:cell wall modification"/>
    <property type="evidence" value="ECO:0007669"/>
    <property type="project" value="UniProtKB-UniRule"/>
</dbReference>
<dbReference type="Pfam" id="PF04043">
    <property type="entry name" value="PMEI"/>
    <property type="match status" value="2"/>
</dbReference>
<dbReference type="PANTHER" id="PTHR31707">
    <property type="entry name" value="PECTINESTERASE"/>
    <property type="match status" value="1"/>
</dbReference>
<dbReference type="SMART" id="SM00856">
    <property type="entry name" value="PMEI"/>
    <property type="match status" value="2"/>
</dbReference>
<comment type="similarity">
    <text evidence="3">In the N-terminal section; belongs to the PMEI family.</text>
</comment>
<comment type="subcellular location">
    <subcellularLocation>
        <location evidence="1 8">Secreted</location>
        <location evidence="1 8">Cell wall</location>
    </subcellularLocation>
</comment>
<dbReference type="EMBL" id="RDQH01000328">
    <property type="protein sequence ID" value="RXI06253.1"/>
    <property type="molecule type" value="Genomic_DNA"/>
</dbReference>
<dbReference type="GO" id="GO:0045490">
    <property type="term" value="P:pectin catabolic process"/>
    <property type="evidence" value="ECO:0007669"/>
    <property type="project" value="UniProtKB-UniRule"/>
</dbReference>
<dbReference type="NCBIfam" id="TIGR01614">
    <property type="entry name" value="PME_inhib"/>
    <property type="match status" value="1"/>
</dbReference>
<evidence type="ECO:0000256" key="4">
    <source>
        <dbReference type="ARBA" id="ARBA00007786"/>
    </source>
</evidence>
<proteinExistence type="inferred from homology"/>
<protein>
    <recommendedName>
        <fullName evidence="8">Pectinesterase</fullName>
        <ecNumber evidence="8">3.1.1.11</ecNumber>
    </recommendedName>
</protein>
<keyword evidence="7 8" id="KW-0063">Aspartyl esterase</keyword>
<dbReference type="InterPro" id="IPR018040">
    <property type="entry name" value="Pectinesterase_Tyr_AS"/>
</dbReference>
<dbReference type="Proteomes" id="UP000290289">
    <property type="component" value="Chromosome 2"/>
</dbReference>
<dbReference type="InterPro" id="IPR012334">
    <property type="entry name" value="Pectin_lyas_fold"/>
</dbReference>
<evidence type="ECO:0000256" key="5">
    <source>
        <dbReference type="ARBA" id="ARBA00022512"/>
    </source>
</evidence>
<comment type="catalytic activity">
    <reaction evidence="8">
        <text>[(1-&gt;4)-alpha-D-galacturonosyl methyl ester](n) + n H2O = [(1-&gt;4)-alpha-D-galacturonosyl](n) + n methanol + n H(+)</text>
        <dbReference type="Rhea" id="RHEA:22380"/>
        <dbReference type="Rhea" id="RHEA-COMP:14570"/>
        <dbReference type="Rhea" id="RHEA-COMP:14573"/>
        <dbReference type="ChEBI" id="CHEBI:15377"/>
        <dbReference type="ChEBI" id="CHEBI:15378"/>
        <dbReference type="ChEBI" id="CHEBI:17790"/>
        <dbReference type="ChEBI" id="CHEBI:140522"/>
        <dbReference type="ChEBI" id="CHEBI:140523"/>
        <dbReference type="EC" id="3.1.1.11"/>
    </reaction>
</comment>
<dbReference type="InterPro" id="IPR000070">
    <property type="entry name" value="Pectinesterase_cat"/>
</dbReference>
<name>A0A498KLN7_MALDO</name>
<comment type="caution">
    <text evidence="10">The sequence shown here is derived from an EMBL/GenBank/DDBJ whole genome shotgun (WGS) entry which is preliminary data.</text>
</comment>
<keyword evidence="11" id="KW-1185">Reference proteome</keyword>
<comment type="similarity">
    <text evidence="4">In the C-terminal section; belongs to the pectinesterase family.</text>
</comment>
<evidence type="ECO:0000256" key="6">
    <source>
        <dbReference type="ARBA" id="ARBA00022801"/>
    </source>
</evidence>
<evidence type="ECO:0000256" key="3">
    <source>
        <dbReference type="ARBA" id="ARBA00006027"/>
    </source>
</evidence>
<reference evidence="10 11" key="1">
    <citation type="submission" date="2018-10" db="EMBL/GenBank/DDBJ databases">
        <title>A high-quality apple genome assembly.</title>
        <authorList>
            <person name="Hu J."/>
        </authorList>
    </citation>
    <scope>NUCLEOTIDE SEQUENCE [LARGE SCALE GENOMIC DNA]</scope>
    <source>
        <strain evidence="11">cv. HFTH1</strain>
        <tissue evidence="10">Young leaf</tissue>
    </source>
</reference>
<evidence type="ECO:0000256" key="2">
    <source>
        <dbReference type="ARBA" id="ARBA00005184"/>
    </source>
</evidence>
<dbReference type="Gene3D" id="2.160.20.10">
    <property type="entry name" value="Single-stranded right-handed beta-helix, Pectin lyase-like"/>
    <property type="match status" value="2"/>
</dbReference>
<comment type="pathway">
    <text evidence="2 8">Glycan metabolism; pectin degradation; 2-dehydro-3-deoxy-D-gluconate from pectin: step 1/5.</text>
</comment>
<dbReference type="CDD" id="cd15799">
    <property type="entry name" value="PMEI-like_4"/>
    <property type="match status" value="1"/>
</dbReference>
<comment type="function">
    <text evidence="8">Acts in the modification of cell walls via demethylesterification of cell wall pectin.</text>
</comment>
<organism evidence="10 11">
    <name type="scientific">Malus domestica</name>
    <name type="common">Apple</name>
    <name type="synonym">Pyrus malus</name>
    <dbReference type="NCBI Taxonomy" id="3750"/>
    <lineage>
        <taxon>Eukaryota</taxon>
        <taxon>Viridiplantae</taxon>
        <taxon>Streptophyta</taxon>
        <taxon>Embryophyta</taxon>
        <taxon>Tracheophyta</taxon>
        <taxon>Spermatophyta</taxon>
        <taxon>Magnoliopsida</taxon>
        <taxon>eudicotyledons</taxon>
        <taxon>Gunneridae</taxon>
        <taxon>Pentapetalae</taxon>
        <taxon>rosids</taxon>
        <taxon>fabids</taxon>
        <taxon>Rosales</taxon>
        <taxon>Rosaceae</taxon>
        <taxon>Amygdaloideae</taxon>
        <taxon>Maleae</taxon>
        <taxon>Malus</taxon>
    </lineage>
</organism>
<keyword evidence="5 8" id="KW-0134">Cell wall</keyword>
<evidence type="ECO:0000313" key="10">
    <source>
        <dbReference type="EMBL" id="RXI06253.1"/>
    </source>
</evidence>
<keyword evidence="8" id="KW-0961">Cell wall biogenesis/degradation</keyword>
<dbReference type="AlphaFoldDB" id="A0A498KLN7"/>
<dbReference type="Pfam" id="PF01095">
    <property type="entry name" value="Pectinesterase"/>
    <property type="match status" value="2"/>
</dbReference>
<evidence type="ECO:0000256" key="1">
    <source>
        <dbReference type="ARBA" id="ARBA00004191"/>
    </source>
</evidence>
<dbReference type="SUPFAM" id="SSF51126">
    <property type="entry name" value="Pectin lyase-like"/>
    <property type="match status" value="2"/>
</dbReference>
<dbReference type="CDD" id="cd15798">
    <property type="entry name" value="PMEI-like_3"/>
    <property type="match status" value="1"/>
</dbReference>
<feature type="domain" description="Pectinesterase inhibitor" evidence="9">
    <location>
        <begin position="17"/>
        <end position="149"/>
    </location>
</feature>
<dbReference type="SUPFAM" id="SSF101148">
    <property type="entry name" value="Plant invertase/pectin methylesterase inhibitor"/>
    <property type="match status" value="2"/>
</dbReference>
<keyword evidence="8" id="KW-0964">Secreted</keyword>
<dbReference type="Gene3D" id="1.20.140.40">
    <property type="entry name" value="Invertase/pectin methylesterase inhibitor family protein"/>
    <property type="match status" value="1"/>
</dbReference>
<dbReference type="InterPro" id="IPR035513">
    <property type="entry name" value="Invertase/methylesterase_inhib"/>
</dbReference>
<accession>A0A498KLN7</accession>
<sequence length="535" mass="58754">MASQMTETDLIPFASCSFTDDIQSECLKVPASEFAGSLRDTIDAVQQVVTILSQFANAFSDFRLANAISDCLDLLDFSADELNWSLSASQNQKGKSNSTGKLSSDLRTWLSAALVNQDTCGDGFEGTNSIVKGLVSTGLNQVTSLVQDLLTQVHPNSDHQGPNGQIPTWVKTEDRKLLQADGVNVDAVVAQDGTGNFTNVMDAVLAAPDYSMSRYVIYIKRGTYKENVEIKKKKWNLMMIGDGMDATIISGNRSYIDGWTTFRSATFVSINITPNILSYLLQSLNVAISEAAKLTDLFYKAGQYSNIVEKQKGAVQDCQELHQITLSSVQRSVSRVQARNAKKLNDARAYLSAALTNKNTCMEGLDSASGPMKSTLVNSLTSTYKYVSNSLSVISKQGANKGRTNRRLMSVPRWLSRRDRRILESSVDEYDPSEVLTVAADGSGNFTTISDAIIFCPNNSYDRTIIYVKEGVYEENVEIPSYKTNIVLFGDGSDITFITGNRSRGDGWTTFRSATVEGIFSDRRFNTLSSSEFKP</sequence>
<dbReference type="EC" id="3.1.1.11" evidence="8"/>
<dbReference type="GO" id="GO:0004857">
    <property type="term" value="F:enzyme inhibitor activity"/>
    <property type="evidence" value="ECO:0007669"/>
    <property type="project" value="InterPro"/>
</dbReference>